<dbReference type="SUPFAM" id="SSF55729">
    <property type="entry name" value="Acyl-CoA N-acyltransferases (Nat)"/>
    <property type="match status" value="1"/>
</dbReference>
<dbReference type="CDD" id="cd04301">
    <property type="entry name" value="NAT_SF"/>
    <property type="match status" value="1"/>
</dbReference>
<accession>A0ABT6Q031</accession>
<dbReference type="PANTHER" id="PTHR42919:SF8">
    <property type="entry name" value="N-ALPHA-ACETYLTRANSFERASE 50"/>
    <property type="match status" value="1"/>
</dbReference>
<dbReference type="Pfam" id="PF00583">
    <property type="entry name" value="Acetyltransf_1"/>
    <property type="match status" value="1"/>
</dbReference>
<dbReference type="InterPro" id="IPR051556">
    <property type="entry name" value="N-term/lysine_N-AcTrnsfr"/>
</dbReference>
<evidence type="ECO:0000259" key="3">
    <source>
        <dbReference type="PROSITE" id="PS51186"/>
    </source>
</evidence>
<gene>
    <name evidence="4" type="ORF">QJV27_03590</name>
</gene>
<evidence type="ECO:0000313" key="4">
    <source>
        <dbReference type="EMBL" id="MDI2090470.1"/>
    </source>
</evidence>
<dbReference type="Gene3D" id="3.40.630.30">
    <property type="match status" value="1"/>
</dbReference>
<evidence type="ECO:0000313" key="5">
    <source>
        <dbReference type="Proteomes" id="UP001431634"/>
    </source>
</evidence>
<evidence type="ECO:0000256" key="1">
    <source>
        <dbReference type="ARBA" id="ARBA00022679"/>
    </source>
</evidence>
<dbReference type="PROSITE" id="PS51186">
    <property type="entry name" value="GNAT"/>
    <property type="match status" value="1"/>
</dbReference>
<protein>
    <submittedName>
        <fullName evidence="4">GNAT family N-acetyltransferase</fullName>
    </submittedName>
</protein>
<dbReference type="EMBL" id="JASBAO010000001">
    <property type="protein sequence ID" value="MDI2090470.1"/>
    <property type="molecule type" value="Genomic_DNA"/>
</dbReference>
<dbReference type="InterPro" id="IPR000182">
    <property type="entry name" value="GNAT_dom"/>
</dbReference>
<keyword evidence="1" id="KW-0808">Transferase</keyword>
<feature type="domain" description="N-acetyltransferase" evidence="3">
    <location>
        <begin position="4"/>
        <end position="172"/>
    </location>
</feature>
<comment type="caution">
    <text evidence="4">The sequence shown here is derived from an EMBL/GenBank/DDBJ whole genome shotgun (WGS) entry which is preliminary data.</text>
</comment>
<evidence type="ECO:0000256" key="2">
    <source>
        <dbReference type="ARBA" id="ARBA00023315"/>
    </source>
</evidence>
<reference evidence="4" key="1">
    <citation type="submission" date="2023-05" db="EMBL/GenBank/DDBJ databases">
        <title>Whole genome sequence of Commensalibacter sp.</title>
        <authorList>
            <person name="Charoenyingcharoen P."/>
            <person name="Yukphan P."/>
        </authorList>
    </citation>
    <scope>NUCLEOTIDE SEQUENCE</scope>
    <source>
        <strain evidence="4">TBRC 16381</strain>
    </source>
</reference>
<proteinExistence type="predicted"/>
<dbReference type="RefSeq" id="WP_281447608.1">
    <property type="nucleotide sequence ID" value="NZ_JASBAO010000001.1"/>
</dbReference>
<organism evidence="4 5">
    <name type="scientific">Commensalibacter oyaizuii</name>
    <dbReference type="NCBI Taxonomy" id="3043873"/>
    <lineage>
        <taxon>Bacteria</taxon>
        <taxon>Pseudomonadati</taxon>
        <taxon>Pseudomonadota</taxon>
        <taxon>Alphaproteobacteria</taxon>
        <taxon>Acetobacterales</taxon>
        <taxon>Acetobacteraceae</taxon>
    </lineage>
</organism>
<dbReference type="PANTHER" id="PTHR42919">
    <property type="entry name" value="N-ALPHA-ACETYLTRANSFERASE"/>
    <property type="match status" value="1"/>
</dbReference>
<keyword evidence="2" id="KW-0012">Acyltransferase</keyword>
<keyword evidence="5" id="KW-1185">Reference proteome</keyword>
<dbReference type="Proteomes" id="UP001431634">
    <property type="component" value="Unassembled WGS sequence"/>
</dbReference>
<name>A0ABT6Q031_9PROT</name>
<dbReference type="InterPro" id="IPR016181">
    <property type="entry name" value="Acyl_CoA_acyltransferase"/>
</dbReference>
<sequence length="172" mass="20281">MNSLQIIRVTLDELPQLQDISRQTFFETFASSCSISDMQSYLNNNFERQQLSTEIKNENSCFYFAIYNQKLAGYLKINFNSAQTEFKDPKALEIERIYILQNFQKQRLGQSLLQHAIQIGKQNSLHYIWLGVYEHNNKAIQFYKKNGFRSFDSHVFMVGNDKQIDILMKLDL</sequence>